<keyword evidence="2" id="KW-1185">Reference proteome</keyword>
<proteinExistence type="predicted"/>
<dbReference type="Gene3D" id="3.30.420.40">
    <property type="match status" value="1"/>
</dbReference>
<gene>
    <name evidence="1" type="ORF">C7K08_11025</name>
</gene>
<dbReference type="Proteomes" id="UP000240206">
    <property type="component" value="Unassembled WGS sequence"/>
</dbReference>
<evidence type="ECO:0000313" key="1">
    <source>
        <dbReference type="EMBL" id="PSI00831.1"/>
    </source>
</evidence>
<dbReference type="RefSeq" id="WP_106500669.1">
    <property type="nucleotide sequence ID" value="NZ_PXVC01000070.1"/>
</dbReference>
<protein>
    <submittedName>
        <fullName evidence="1">Uncharacterized protein</fullName>
    </submittedName>
</protein>
<dbReference type="AlphaFoldDB" id="A0A2P7EC72"/>
<dbReference type="EMBL" id="PXVC01000070">
    <property type="protein sequence ID" value="PSI00831.1"/>
    <property type="molecule type" value="Genomic_DNA"/>
</dbReference>
<evidence type="ECO:0000313" key="2">
    <source>
        <dbReference type="Proteomes" id="UP000240206"/>
    </source>
</evidence>
<name>A0A2P7EC72_9SYNE</name>
<sequence>MKILDLSAYYHYSAAAQVVDGEIRCAAQEERFSRVKQDPAFLSLLAAAKLSQQPRWLLLDDIHLLPMVECWRSISSPKLDLTSFGHWSGTGIVDISLGLQIVK</sequence>
<organism evidence="1 2">
    <name type="scientific">Synechococcus lacustris str. Tous</name>
    <dbReference type="NCBI Taxonomy" id="1910958"/>
    <lineage>
        <taxon>Bacteria</taxon>
        <taxon>Bacillati</taxon>
        <taxon>Cyanobacteriota</taxon>
        <taxon>Cyanophyceae</taxon>
        <taxon>Synechococcales</taxon>
        <taxon>Synechococcaceae</taxon>
        <taxon>Synechococcus</taxon>
    </lineage>
</organism>
<comment type="caution">
    <text evidence="1">The sequence shown here is derived from an EMBL/GenBank/DDBJ whole genome shotgun (WGS) entry which is preliminary data.</text>
</comment>
<reference evidence="2" key="1">
    <citation type="submission" date="2018-03" db="EMBL/GenBank/DDBJ databases">
        <title>Ecological and genomic features of two cosmopolitan and abundant freshwater picocyanobacteria.</title>
        <authorList>
            <person name="Cabello-Yeves P.J."/>
            <person name="Picazo A."/>
            <person name="Camacho A."/>
            <person name="Callieri C."/>
            <person name="Rosselli R."/>
            <person name="Roda-Garcia J."/>
            <person name="Coutinho F.H."/>
            <person name="Rodriguez-Valera F."/>
        </authorList>
    </citation>
    <scope>NUCLEOTIDE SEQUENCE [LARGE SCALE GENOMIC DNA]</scope>
    <source>
        <strain evidence="2">Tous</strain>
    </source>
</reference>
<accession>A0A2P7EC72</accession>